<evidence type="ECO:0000256" key="1">
    <source>
        <dbReference type="SAM" id="Coils"/>
    </source>
</evidence>
<evidence type="ECO:0008006" key="4">
    <source>
        <dbReference type="Google" id="ProtNLM"/>
    </source>
</evidence>
<evidence type="ECO:0000313" key="3">
    <source>
        <dbReference type="Proteomes" id="UP000189796"/>
    </source>
</evidence>
<dbReference type="RefSeq" id="WP_079602077.1">
    <property type="nucleotide sequence ID" value="NZ_LT670817.1"/>
</dbReference>
<feature type="coiled-coil region" evidence="1">
    <location>
        <begin position="230"/>
        <end position="278"/>
    </location>
</feature>
<name>A0A1M5NUG6_9BRAD</name>
<organism evidence="2 3">
    <name type="scientific">Bradyrhizobium erythrophlei</name>
    <dbReference type="NCBI Taxonomy" id="1437360"/>
    <lineage>
        <taxon>Bacteria</taxon>
        <taxon>Pseudomonadati</taxon>
        <taxon>Pseudomonadota</taxon>
        <taxon>Alphaproteobacteria</taxon>
        <taxon>Hyphomicrobiales</taxon>
        <taxon>Nitrobacteraceae</taxon>
        <taxon>Bradyrhizobium</taxon>
    </lineage>
</organism>
<feature type="coiled-coil region" evidence="1">
    <location>
        <begin position="337"/>
        <end position="371"/>
    </location>
</feature>
<dbReference type="Gene3D" id="3.40.50.300">
    <property type="entry name" value="P-loop containing nucleotide triphosphate hydrolases"/>
    <property type="match status" value="1"/>
</dbReference>
<accession>A0A1M5NUG6</accession>
<gene>
    <name evidence="2" type="ORF">SAMN05443248_3118</name>
</gene>
<dbReference type="AlphaFoldDB" id="A0A1M5NUG6"/>
<keyword evidence="1" id="KW-0175">Coiled coil</keyword>
<dbReference type="OrthoDB" id="975794at2"/>
<dbReference type="EMBL" id="LT670817">
    <property type="protein sequence ID" value="SHG93147.1"/>
    <property type="molecule type" value="Genomic_DNA"/>
</dbReference>
<protein>
    <recommendedName>
        <fullName evidence="4">AAA domain-containing protein</fullName>
    </recommendedName>
</protein>
<reference evidence="2 3" key="1">
    <citation type="submission" date="2016-11" db="EMBL/GenBank/DDBJ databases">
        <authorList>
            <person name="Jaros S."/>
            <person name="Januszkiewicz K."/>
            <person name="Wedrychowicz H."/>
        </authorList>
    </citation>
    <scope>NUCLEOTIDE SEQUENCE [LARGE SCALE GENOMIC DNA]</scope>
    <source>
        <strain evidence="2 3">GAS138</strain>
    </source>
</reference>
<sequence>MTYAGWHIDLLSIEGKDGKKAQLAFAPALSLIYGASNTGKSFAVKALDFMLGGSQELPNIKERQPYDRLSMGMTLTNSRKVRLERALAGGSFTLREDGREAATLAPRHDADSVNNLSNFLLREMGSVGKKIALDAAGTHGNLSFRDIARVVLTDELSIQSETSPIESGDRGAATRERSVLKFLLTGDDDSAIVPLVKPKDFRTGRIAQTKILEEMIEQINGELASNYPDHDGLEKQSEDLDALLQRIENEMADARSSVRSLLDDKRRLTSEIAAAERRTVDIGLSLNSFEQLQEVYDSDVARLESIEEAGFLLGLGGKKTCPVCGAPPESQEHTHGLVEIESLRVAAEVEIQKIRQQRKELVKTVNDTEGEAIRLAESIKGMRTVLKTVEVKLEEATPDFDAQQRKLAEVIPIRDRVRHGLDLLERRGDLEKQKMRIAASKPPKREKAMQSGLTTQTAKEFADVVSDVLFNWGFPGQNHVVFDLATYDLIIDGKERRHNGKGVRAITHAAFKIALLLYCRERKLPHPGFLVLDTPLLTYRDPFKKPGDKLTADEQELRNTDLKERFFEHLGHIGTDAQFMIFENVDPPSKVNEYATVETFSNDPNIGRQGLL</sequence>
<proteinExistence type="predicted"/>
<dbReference type="InterPro" id="IPR027417">
    <property type="entry name" value="P-loop_NTPase"/>
</dbReference>
<dbReference type="Proteomes" id="UP000189796">
    <property type="component" value="Chromosome I"/>
</dbReference>
<evidence type="ECO:0000313" key="2">
    <source>
        <dbReference type="EMBL" id="SHG93147.1"/>
    </source>
</evidence>